<dbReference type="EMBL" id="JSWE01000092">
    <property type="protein sequence ID" value="KIE05572.1"/>
    <property type="molecule type" value="Genomic_DNA"/>
</dbReference>
<dbReference type="Proteomes" id="UP000031258">
    <property type="component" value="Unassembled WGS sequence"/>
</dbReference>
<reference evidence="2 3" key="1">
    <citation type="submission" date="2014-11" db="EMBL/GenBank/DDBJ databases">
        <title>A Rickettsiales Symbiont of Amoebae With Ancient Features.</title>
        <authorList>
            <person name="Schulz F."/>
            <person name="Martijn J."/>
            <person name="Wascher F."/>
            <person name="Kostanjsek R."/>
            <person name="Ettema T.J."/>
            <person name="Horn M."/>
        </authorList>
    </citation>
    <scope>NUCLEOTIDE SEQUENCE [LARGE SCALE GENOMIC DNA]</scope>
    <source>
        <strain evidence="2 3">UWC36</strain>
    </source>
</reference>
<dbReference type="AlphaFoldDB" id="A0A0C1MU02"/>
<organism evidence="2 3">
    <name type="scientific">Candidatus Jidaibacter acanthamoebae</name>
    <dbReference type="NCBI Taxonomy" id="86105"/>
    <lineage>
        <taxon>Bacteria</taxon>
        <taxon>Pseudomonadati</taxon>
        <taxon>Pseudomonadota</taxon>
        <taxon>Alphaproteobacteria</taxon>
        <taxon>Rickettsiales</taxon>
        <taxon>Candidatus Midichloriaceae</taxon>
        <taxon>Candidatus Jidaibacter</taxon>
    </lineage>
</organism>
<evidence type="ECO:0000256" key="1">
    <source>
        <dbReference type="SAM" id="Phobius"/>
    </source>
</evidence>
<keyword evidence="1" id="KW-0472">Membrane</keyword>
<dbReference type="OrthoDB" id="9838446at2"/>
<dbReference type="RefSeq" id="WP_039455803.1">
    <property type="nucleotide sequence ID" value="NZ_JSWE01000092.1"/>
</dbReference>
<evidence type="ECO:0000313" key="3">
    <source>
        <dbReference type="Proteomes" id="UP000031258"/>
    </source>
</evidence>
<accession>A0A0C1MU02</accession>
<feature type="transmembrane region" description="Helical" evidence="1">
    <location>
        <begin position="65"/>
        <end position="84"/>
    </location>
</feature>
<comment type="caution">
    <text evidence="2">The sequence shown here is derived from an EMBL/GenBank/DDBJ whole genome shotgun (WGS) entry which is preliminary data.</text>
</comment>
<keyword evidence="3" id="KW-1185">Reference proteome</keyword>
<keyword evidence="1" id="KW-0812">Transmembrane</keyword>
<sequence>MKIFVSASTSLKNSASWLAFFSNKIMNIGYIINGIALTYGAICINSQNQLQDGKVIRAPEVKNMAIISVLGLSSYATSGGLYLAEESLEYLAKKIDQTSDLIDNALDYATNLTHSAFY</sequence>
<dbReference type="STRING" id="86105.NF27_DP01160"/>
<keyword evidence="1" id="KW-1133">Transmembrane helix</keyword>
<protein>
    <submittedName>
        <fullName evidence="2">Uncharacterized protein</fullName>
    </submittedName>
</protein>
<evidence type="ECO:0000313" key="2">
    <source>
        <dbReference type="EMBL" id="KIE05572.1"/>
    </source>
</evidence>
<feature type="transmembrane region" description="Helical" evidence="1">
    <location>
        <begin position="25"/>
        <end position="44"/>
    </location>
</feature>
<proteinExistence type="predicted"/>
<name>A0A0C1MU02_9RICK</name>
<gene>
    <name evidence="2" type="ORF">NF27_DP01160</name>
</gene>